<feature type="transmembrane region" description="Helical" evidence="6">
    <location>
        <begin position="262"/>
        <end position="280"/>
    </location>
</feature>
<dbReference type="STRING" id="37546.A0A1B0GF23"/>
<evidence type="ECO:0000256" key="2">
    <source>
        <dbReference type="ARBA" id="ARBA00006293"/>
    </source>
</evidence>
<keyword evidence="4 6" id="KW-1133">Transmembrane helix</keyword>
<dbReference type="PANTHER" id="PTHR12841:SF6">
    <property type="entry name" value="PROTEIN UNC-50 HOMOLOG"/>
    <property type="match status" value="1"/>
</dbReference>
<reference evidence="7" key="1">
    <citation type="submission" date="2020-05" db="UniProtKB">
        <authorList>
            <consortium name="EnsemblMetazoa"/>
        </authorList>
    </citation>
    <scope>IDENTIFICATION</scope>
    <source>
        <strain evidence="7">Yale</strain>
    </source>
</reference>
<comment type="similarity">
    <text evidence="2">Belongs to the unc-50 family.</text>
</comment>
<dbReference type="PhylomeDB" id="A0A1B0GF23"/>
<dbReference type="EnsemblMetazoa" id="GMOY011894-RA">
    <property type="protein sequence ID" value="GMOY011894-PA"/>
    <property type="gene ID" value="GMOY011894"/>
</dbReference>
<keyword evidence="8" id="KW-1185">Reference proteome</keyword>
<proteinExistence type="inferred from homology"/>
<keyword evidence="5 6" id="KW-0472">Membrane</keyword>
<feature type="transmembrane region" description="Helical" evidence="6">
    <location>
        <begin position="194"/>
        <end position="218"/>
    </location>
</feature>
<name>A0A1B0GF23_GLOMM</name>
<evidence type="ECO:0000313" key="7">
    <source>
        <dbReference type="EnsemblMetazoa" id="GMOY011894-PA"/>
    </source>
</evidence>
<evidence type="ECO:0000256" key="5">
    <source>
        <dbReference type="ARBA" id="ARBA00023136"/>
    </source>
</evidence>
<dbReference type="Pfam" id="PF05216">
    <property type="entry name" value="UNC-50"/>
    <property type="match status" value="1"/>
</dbReference>
<evidence type="ECO:0000256" key="3">
    <source>
        <dbReference type="ARBA" id="ARBA00022692"/>
    </source>
</evidence>
<feature type="transmembrane region" description="Helical" evidence="6">
    <location>
        <begin position="230"/>
        <end position="250"/>
    </location>
</feature>
<dbReference type="EMBL" id="CCAG010012732">
    <property type="status" value="NOT_ANNOTATED_CDS"/>
    <property type="molecule type" value="Genomic_DNA"/>
</dbReference>
<evidence type="ECO:0000256" key="6">
    <source>
        <dbReference type="SAM" id="Phobius"/>
    </source>
</evidence>
<dbReference type="InterPro" id="IPR007881">
    <property type="entry name" value="UNC-50"/>
</dbReference>
<evidence type="ECO:0000313" key="8">
    <source>
        <dbReference type="Proteomes" id="UP000092444"/>
    </source>
</evidence>
<accession>A0A1B0GF23</accession>
<dbReference type="Proteomes" id="UP000092444">
    <property type="component" value="Unassembled WGS sequence"/>
</dbReference>
<protein>
    <submittedName>
        <fullName evidence="7">Uncharacterized protein</fullName>
    </submittedName>
</protein>
<feature type="transmembrane region" description="Helical" evidence="6">
    <location>
        <begin position="84"/>
        <end position="100"/>
    </location>
</feature>
<dbReference type="PANTHER" id="PTHR12841">
    <property type="entry name" value="PROTEIN UNC-50 HOMOLOG"/>
    <property type="match status" value="1"/>
</dbReference>
<sequence length="290" mass="34330">MLIEIETLDSVSDSKDFKLYRIGFIFLNIKTMKYSVIQSSAEGCRNQTHIPPPVSYSKSCLSATTKTYKYLRRLLLFNQMDFEFALWQMIYLFIAPQKLYRNFNYRKQTKSQFARDDPAFLVLLIICLCVTSLGFGWVLGLNLWQSISFVFYVVFVDCIFAGLIVATFLWLVTNQYLRSSSLEPDIEWAYAFDVHLNAFFPPLILLHFIQLFFYNWLISQTWLISRFLGNTFWLLALSYYVYITFLGYNCKHSTFKEHPPSFNAFAYHIFVIFVYFNYRLECDGFVYGFL</sequence>
<evidence type="ECO:0000256" key="4">
    <source>
        <dbReference type="ARBA" id="ARBA00022989"/>
    </source>
</evidence>
<dbReference type="GO" id="GO:0000139">
    <property type="term" value="C:Golgi membrane"/>
    <property type="evidence" value="ECO:0007669"/>
    <property type="project" value="TreeGrafter"/>
</dbReference>
<dbReference type="AlphaFoldDB" id="A0A1B0GF23"/>
<feature type="transmembrane region" description="Helical" evidence="6">
    <location>
        <begin position="120"/>
        <end position="143"/>
    </location>
</feature>
<feature type="transmembrane region" description="Helical" evidence="6">
    <location>
        <begin position="149"/>
        <end position="173"/>
    </location>
</feature>
<evidence type="ECO:0000256" key="1">
    <source>
        <dbReference type="ARBA" id="ARBA00004141"/>
    </source>
</evidence>
<organism evidence="7 8">
    <name type="scientific">Glossina morsitans morsitans</name>
    <name type="common">Savannah tsetse fly</name>
    <dbReference type="NCBI Taxonomy" id="37546"/>
    <lineage>
        <taxon>Eukaryota</taxon>
        <taxon>Metazoa</taxon>
        <taxon>Ecdysozoa</taxon>
        <taxon>Arthropoda</taxon>
        <taxon>Hexapoda</taxon>
        <taxon>Insecta</taxon>
        <taxon>Pterygota</taxon>
        <taxon>Neoptera</taxon>
        <taxon>Endopterygota</taxon>
        <taxon>Diptera</taxon>
        <taxon>Brachycera</taxon>
        <taxon>Muscomorpha</taxon>
        <taxon>Hippoboscoidea</taxon>
        <taxon>Glossinidae</taxon>
        <taxon>Glossina</taxon>
    </lineage>
</organism>
<keyword evidence="3 6" id="KW-0812">Transmembrane</keyword>
<comment type="subcellular location">
    <subcellularLocation>
        <location evidence="1">Membrane</location>
        <topology evidence="1">Multi-pass membrane protein</topology>
    </subcellularLocation>
</comment>